<dbReference type="RefSeq" id="WP_223878162.1">
    <property type="nucleotide sequence ID" value="NZ_FQVE01000003.1"/>
</dbReference>
<accession>A0A1M5E416</accession>
<dbReference type="EMBL" id="FQVE01000003">
    <property type="protein sequence ID" value="SHF73812.1"/>
    <property type="molecule type" value="Genomic_DNA"/>
</dbReference>
<proteinExistence type="predicted"/>
<gene>
    <name evidence="1" type="ORF">SAMN02787073_2802</name>
</gene>
<sequence length="204" mass="23456">MNKRYLALYLSLFVISSCNQKSNDNHKTKNDLGQKTVDSVSIGTKNDLADSLIIQKENASASSQRDAAEEWLKSIFKTRNSDQHFPEYNVEEKLCTGRFKDFIAESGEIYGPSNLTDEEYPAAEKKYKAKWSKIYPIEEREMWLFGRGNGDTGELKQLKINKIKEGVYRVFIDYGNGIKTQNEITLVSENGNYKIDYCKTEFLE</sequence>
<dbReference type="AlphaFoldDB" id="A0A1M5E416"/>
<dbReference type="Proteomes" id="UP000184108">
    <property type="component" value="Unassembled WGS sequence"/>
</dbReference>
<protein>
    <recommendedName>
        <fullName evidence="3">Lipoprotein</fullName>
    </recommendedName>
</protein>
<organism evidence="1 2">
    <name type="scientific">Chryseobacterium vrystaatense</name>
    <dbReference type="NCBI Taxonomy" id="307480"/>
    <lineage>
        <taxon>Bacteria</taxon>
        <taxon>Pseudomonadati</taxon>
        <taxon>Bacteroidota</taxon>
        <taxon>Flavobacteriia</taxon>
        <taxon>Flavobacteriales</taxon>
        <taxon>Weeksellaceae</taxon>
        <taxon>Chryseobacterium group</taxon>
        <taxon>Chryseobacterium</taxon>
    </lineage>
</organism>
<evidence type="ECO:0008006" key="3">
    <source>
        <dbReference type="Google" id="ProtNLM"/>
    </source>
</evidence>
<dbReference type="PROSITE" id="PS51257">
    <property type="entry name" value="PROKAR_LIPOPROTEIN"/>
    <property type="match status" value="1"/>
</dbReference>
<evidence type="ECO:0000313" key="1">
    <source>
        <dbReference type="EMBL" id="SHF73812.1"/>
    </source>
</evidence>
<evidence type="ECO:0000313" key="2">
    <source>
        <dbReference type="Proteomes" id="UP000184108"/>
    </source>
</evidence>
<name>A0A1M5E416_9FLAO</name>
<reference evidence="2" key="1">
    <citation type="submission" date="2016-11" db="EMBL/GenBank/DDBJ databases">
        <authorList>
            <person name="Varghese N."/>
            <person name="Submissions S."/>
        </authorList>
    </citation>
    <scope>NUCLEOTIDE SEQUENCE [LARGE SCALE GENOMIC DNA]</scope>
    <source>
        <strain evidence="2">YR203</strain>
    </source>
</reference>